<name>A0AAP2RHX9_9FIRM</name>
<evidence type="ECO:0000313" key="1">
    <source>
        <dbReference type="EMBL" id="MCD2491613.1"/>
    </source>
</evidence>
<accession>A0AAP2RHX9</accession>
<dbReference type="AlphaFoldDB" id="A0AAP2RHX9"/>
<evidence type="ECO:0000313" key="2">
    <source>
        <dbReference type="Proteomes" id="UP001299265"/>
    </source>
</evidence>
<dbReference type="Proteomes" id="UP001299265">
    <property type="component" value="Unassembled WGS sequence"/>
</dbReference>
<organism evidence="1 2">
    <name type="scientific">Lientehia hominis</name>
    <dbReference type="NCBI Taxonomy" id="2897778"/>
    <lineage>
        <taxon>Bacteria</taxon>
        <taxon>Bacillati</taxon>
        <taxon>Bacillota</taxon>
        <taxon>Clostridia</taxon>
        <taxon>Lachnospirales</taxon>
        <taxon>Lachnospiraceae</taxon>
        <taxon>Lientehia</taxon>
    </lineage>
</organism>
<dbReference type="RefSeq" id="WP_231061529.1">
    <property type="nucleotide sequence ID" value="NZ_JAJNOR010000001.1"/>
</dbReference>
<gene>
    <name evidence="1" type="ORF">LQE92_03100</name>
</gene>
<protein>
    <submittedName>
        <fullName evidence="1">Uncharacterized protein</fullName>
    </submittedName>
</protein>
<reference evidence="1 2" key="1">
    <citation type="submission" date="2021-11" db="EMBL/GenBank/DDBJ databases">
        <title>Lacrimispora sp. nov. NSJ-141 isolated from human feces.</title>
        <authorList>
            <person name="Abdugheni R."/>
        </authorList>
    </citation>
    <scope>NUCLEOTIDE SEQUENCE [LARGE SCALE GENOMIC DNA]</scope>
    <source>
        <strain evidence="1 2">NSJ-141</strain>
    </source>
</reference>
<sequence>MKYTELAENGRLVYYTEDGLVHSGRMMEIEETDDGFDFQIDTYGNCEGQYVISSHQIGHTVFFDEKAARSSISL</sequence>
<comment type="caution">
    <text evidence="1">The sequence shown here is derived from an EMBL/GenBank/DDBJ whole genome shotgun (WGS) entry which is preliminary data.</text>
</comment>
<dbReference type="EMBL" id="JAJNOR010000001">
    <property type="protein sequence ID" value="MCD2491613.1"/>
    <property type="molecule type" value="Genomic_DNA"/>
</dbReference>
<proteinExistence type="predicted"/>
<keyword evidence="2" id="KW-1185">Reference proteome</keyword>